<dbReference type="AlphaFoldDB" id="A0A4R7FWA2"/>
<keyword evidence="4" id="KW-1185">Reference proteome</keyword>
<dbReference type="PANTHER" id="PTHR46401">
    <property type="entry name" value="GLYCOSYLTRANSFERASE WBBK-RELATED"/>
    <property type="match status" value="1"/>
</dbReference>
<dbReference type="GO" id="GO:0009103">
    <property type="term" value="P:lipopolysaccharide biosynthetic process"/>
    <property type="evidence" value="ECO:0007669"/>
    <property type="project" value="TreeGrafter"/>
</dbReference>
<accession>A0A4R7FWA2</accession>
<dbReference type="Proteomes" id="UP000294506">
    <property type="component" value="Unassembled WGS sequence"/>
</dbReference>
<evidence type="ECO:0000259" key="2">
    <source>
        <dbReference type="Pfam" id="PF00534"/>
    </source>
</evidence>
<gene>
    <name evidence="3" type="ORF">EV640_11129</name>
</gene>
<sequence length="362" mass="37885">MAQLAFIVPADLPGPSGGLTYNHRVLAQWRAMGLEVEEIAVPGAWPNPSPADRQVLAHHLAQHRQVLLDGIIGSAAPQELRTAAASGAQISVLVHLPLPAESGLSPEEAQRLTLSERAALGSAHSIVCTSAWARDDLRARYGHDRVAVAEPGVDRAALAPGGAAPRLLFLGAVTPRKNPLGLLGALAQLSEPPGHPEPTGSPEPQWSAVIAGPEGQDPAYAAAVRAAAAEQPHGRVSVIGAAAGPQLETLWAETDLLVLPSLAETYGMVVTEALARGIPALVGAGTGAQDALRGDPAGSRAELPTPGAALDPQDLRAWSTMLRAWLSDASLRQQWRDAAQAHRARLRTWSHAAQDLRTAIEW</sequence>
<dbReference type="Pfam" id="PF00534">
    <property type="entry name" value="Glycos_transf_1"/>
    <property type="match status" value="1"/>
</dbReference>
<keyword evidence="1 3" id="KW-0808">Transferase</keyword>
<dbReference type="Gene3D" id="3.40.50.2000">
    <property type="entry name" value="Glycogen Phosphorylase B"/>
    <property type="match status" value="2"/>
</dbReference>
<comment type="caution">
    <text evidence="3">The sequence shown here is derived from an EMBL/GenBank/DDBJ whole genome shotgun (WGS) entry which is preliminary data.</text>
</comment>
<dbReference type="SUPFAM" id="SSF53756">
    <property type="entry name" value="UDP-Glycosyltransferase/glycogen phosphorylase"/>
    <property type="match status" value="1"/>
</dbReference>
<proteinExistence type="predicted"/>
<evidence type="ECO:0000256" key="1">
    <source>
        <dbReference type="ARBA" id="ARBA00022679"/>
    </source>
</evidence>
<dbReference type="InterPro" id="IPR001296">
    <property type="entry name" value="Glyco_trans_1"/>
</dbReference>
<name>A0A4R7FWA2_9MICC</name>
<dbReference type="PANTHER" id="PTHR46401:SF2">
    <property type="entry name" value="GLYCOSYLTRANSFERASE WBBK-RELATED"/>
    <property type="match status" value="1"/>
</dbReference>
<organism evidence="3 4">
    <name type="scientific">Nesterenkonia aurantiaca</name>
    <dbReference type="NCBI Taxonomy" id="1436010"/>
    <lineage>
        <taxon>Bacteria</taxon>
        <taxon>Bacillati</taxon>
        <taxon>Actinomycetota</taxon>
        <taxon>Actinomycetes</taxon>
        <taxon>Micrococcales</taxon>
        <taxon>Micrococcaceae</taxon>
        <taxon>Nesterenkonia</taxon>
    </lineage>
</organism>
<protein>
    <submittedName>
        <fullName evidence="3">Glycosyl transferase family 1</fullName>
    </submittedName>
</protein>
<dbReference type="GO" id="GO:0016757">
    <property type="term" value="F:glycosyltransferase activity"/>
    <property type="evidence" value="ECO:0007669"/>
    <property type="project" value="InterPro"/>
</dbReference>
<evidence type="ECO:0000313" key="4">
    <source>
        <dbReference type="Proteomes" id="UP000294506"/>
    </source>
</evidence>
<dbReference type="EMBL" id="SOAN01000011">
    <property type="protein sequence ID" value="TDS83024.1"/>
    <property type="molecule type" value="Genomic_DNA"/>
</dbReference>
<reference evidence="3 4" key="1">
    <citation type="submission" date="2019-03" db="EMBL/GenBank/DDBJ databases">
        <title>Genomic Encyclopedia of Type Strains, Phase III (KMG-III): the genomes of soil and plant-associated and newly described type strains.</title>
        <authorList>
            <person name="Whitman W."/>
        </authorList>
    </citation>
    <scope>NUCLEOTIDE SEQUENCE [LARGE SCALE GENOMIC DNA]</scope>
    <source>
        <strain evidence="3 4">DSM 27373</strain>
    </source>
</reference>
<feature type="domain" description="Glycosyl transferase family 1" evidence="2">
    <location>
        <begin position="163"/>
        <end position="340"/>
    </location>
</feature>
<evidence type="ECO:0000313" key="3">
    <source>
        <dbReference type="EMBL" id="TDS83024.1"/>
    </source>
</evidence>
<dbReference type="RefSeq" id="WP_133726575.1">
    <property type="nucleotide sequence ID" value="NZ_SOAN01000011.1"/>
</dbReference>
<dbReference type="CDD" id="cd03801">
    <property type="entry name" value="GT4_PimA-like"/>
    <property type="match status" value="1"/>
</dbReference>